<comment type="similarity">
    <text evidence="2">Belongs to the ATPase delta chain family.</text>
</comment>
<proteinExistence type="inferred from homology"/>
<dbReference type="HAMAP" id="MF_01416">
    <property type="entry name" value="ATP_synth_delta_bact"/>
    <property type="match status" value="1"/>
</dbReference>
<dbReference type="NCBIfam" id="TIGR01145">
    <property type="entry name" value="ATP_synt_delta"/>
    <property type="match status" value="1"/>
</dbReference>
<keyword evidence="7" id="KW-0472">Membrane</keyword>
<dbReference type="PRINTS" id="PR00125">
    <property type="entry name" value="ATPASEDELTA"/>
</dbReference>
<evidence type="ECO:0000256" key="4">
    <source>
        <dbReference type="ARBA" id="ARBA00022448"/>
    </source>
</evidence>
<reference evidence="10" key="1">
    <citation type="submission" date="2015-02" db="EMBL/GenBank/DDBJ databases">
        <authorList>
            <person name="Gon?alves P."/>
        </authorList>
    </citation>
    <scope>NUCLEOTIDE SEQUENCE [LARGE SCALE GENOMIC DNA]</scope>
</reference>
<evidence type="ECO:0000256" key="6">
    <source>
        <dbReference type="ARBA" id="ARBA00023065"/>
    </source>
</evidence>
<evidence type="ECO:0000256" key="5">
    <source>
        <dbReference type="ARBA" id="ARBA00022781"/>
    </source>
</evidence>
<dbReference type="EMBL" id="CENE01000013">
    <property type="protein sequence ID" value="CEQ41364.1"/>
    <property type="molecule type" value="Genomic_DNA"/>
</dbReference>
<dbReference type="InterPro" id="IPR026015">
    <property type="entry name" value="ATP_synth_OSCP/delta_N_sf"/>
</dbReference>
<evidence type="ECO:0000313" key="9">
    <source>
        <dbReference type="EMBL" id="CEQ41364.1"/>
    </source>
</evidence>
<gene>
    <name evidence="9" type="primary">SPOSA6832_03105</name>
</gene>
<evidence type="ECO:0000256" key="8">
    <source>
        <dbReference type="ARBA" id="ARBA00023310"/>
    </source>
</evidence>
<sequence>MSFARQSLKAARSYATQAAQHVTPPIQLQGLAGKYAGALYSAAAKQDALKAVEADLKGVKTALSDSSVRDFLSNPILSTGDRSAGITALLSKASPKGASALTKNFFEVLADNGRLYETDKVIADFLEIMSAHRGEVKVTITTAAPLEKDLQKRLEDSLKSSQVSQGGKTLIIENKVNEAVLGGLVIDFGDKTLDLSVASRVRQLNAQLQESI</sequence>
<evidence type="ECO:0000256" key="2">
    <source>
        <dbReference type="ARBA" id="ARBA00007046"/>
    </source>
</evidence>
<dbReference type="InterPro" id="IPR000711">
    <property type="entry name" value="ATPase_OSCP/dsu"/>
</dbReference>
<name>A0A0D6EN08_SPOSA</name>
<dbReference type="GO" id="GO:0046933">
    <property type="term" value="F:proton-transporting ATP synthase activity, rotational mechanism"/>
    <property type="evidence" value="ECO:0007669"/>
    <property type="project" value="InterPro"/>
</dbReference>
<evidence type="ECO:0000313" key="10">
    <source>
        <dbReference type="Proteomes" id="UP000243876"/>
    </source>
</evidence>
<keyword evidence="6" id="KW-0406">Ion transport</keyword>
<dbReference type="Pfam" id="PF00213">
    <property type="entry name" value="OSCP"/>
    <property type="match status" value="1"/>
</dbReference>
<protein>
    <recommendedName>
        <fullName evidence="3">ATP synthase subunit 5, mitochondrial</fullName>
    </recommendedName>
</protein>
<dbReference type="Gene3D" id="1.10.520.20">
    <property type="entry name" value="N-terminal domain of the delta subunit of the F1F0-ATP synthase"/>
    <property type="match status" value="1"/>
</dbReference>
<evidence type="ECO:0000256" key="3">
    <source>
        <dbReference type="ARBA" id="ARBA00014723"/>
    </source>
</evidence>
<keyword evidence="5" id="KW-0375">Hydrogen ion transport</keyword>
<evidence type="ECO:0000256" key="1">
    <source>
        <dbReference type="ARBA" id="ARBA00004370"/>
    </source>
</evidence>
<dbReference type="SUPFAM" id="SSF47928">
    <property type="entry name" value="N-terminal domain of the delta subunit of the F1F0-ATP synthase"/>
    <property type="match status" value="1"/>
</dbReference>
<keyword evidence="4" id="KW-0813">Transport</keyword>
<dbReference type="OrthoDB" id="1262810at2759"/>
<organism evidence="9 10">
    <name type="scientific">Sporidiobolus salmonicolor</name>
    <name type="common">Yeast-like fungus</name>
    <name type="synonym">Sporobolomyces salmonicolor</name>
    <dbReference type="NCBI Taxonomy" id="5005"/>
    <lineage>
        <taxon>Eukaryota</taxon>
        <taxon>Fungi</taxon>
        <taxon>Dikarya</taxon>
        <taxon>Basidiomycota</taxon>
        <taxon>Pucciniomycotina</taxon>
        <taxon>Microbotryomycetes</taxon>
        <taxon>Sporidiobolales</taxon>
        <taxon>Sporidiobolaceae</taxon>
        <taxon>Sporobolomyces</taxon>
    </lineage>
</organism>
<dbReference type="GO" id="GO:0016020">
    <property type="term" value="C:membrane"/>
    <property type="evidence" value="ECO:0007669"/>
    <property type="project" value="UniProtKB-SubCell"/>
</dbReference>
<comment type="subcellular location">
    <subcellularLocation>
        <location evidence="1">Membrane</location>
    </subcellularLocation>
</comment>
<keyword evidence="10" id="KW-1185">Reference proteome</keyword>
<dbReference type="PANTHER" id="PTHR11910">
    <property type="entry name" value="ATP SYNTHASE DELTA CHAIN"/>
    <property type="match status" value="1"/>
</dbReference>
<evidence type="ECO:0000256" key="7">
    <source>
        <dbReference type="ARBA" id="ARBA00023136"/>
    </source>
</evidence>
<keyword evidence="8" id="KW-0066">ATP synthesis</keyword>
<dbReference type="AlphaFoldDB" id="A0A0D6EN08"/>
<dbReference type="Proteomes" id="UP000243876">
    <property type="component" value="Unassembled WGS sequence"/>
</dbReference>
<accession>A0A0D6EN08</accession>